<dbReference type="InterPro" id="IPR026283">
    <property type="entry name" value="B-gal_1-like"/>
</dbReference>
<dbReference type="GO" id="GO:0005975">
    <property type="term" value="P:carbohydrate metabolic process"/>
    <property type="evidence" value="ECO:0007669"/>
    <property type="project" value="InterPro"/>
</dbReference>
<feature type="domain" description="Glycoside hydrolase 35 catalytic" evidence="10">
    <location>
        <begin position="32"/>
        <end position="352"/>
    </location>
</feature>
<evidence type="ECO:0000256" key="8">
    <source>
        <dbReference type="RuleBase" id="RU003679"/>
    </source>
</evidence>
<evidence type="ECO:0000256" key="2">
    <source>
        <dbReference type="ARBA" id="ARBA00022729"/>
    </source>
</evidence>
<evidence type="ECO:0000259" key="11">
    <source>
        <dbReference type="Pfam" id="PF21317"/>
    </source>
</evidence>
<proteinExistence type="inferred from homology"/>
<dbReference type="Proteomes" id="UP000038045">
    <property type="component" value="Unplaced"/>
</dbReference>
<keyword evidence="5 7" id="KW-0326">Glycosidase</keyword>
<evidence type="ECO:0000256" key="3">
    <source>
        <dbReference type="ARBA" id="ARBA00022801"/>
    </source>
</evidence>
<dbReference type="InterPro" id="IPR008979">
    <property type="entry name" value="Galactose-bd-like_sf"/>
</dbReference>
<dbReference type="InterPro" id="IPR019801">
    <property type="entry name" value="Glyco_hydro_35_CS"/>
</dbReference>
<dbReference type="Gene3D" id="3.20.20.80">
    <property type="entry name" value="Glycosidases"/>
    <property type="match status" value="1"/>
</dbReference>
<accession>A0A0N4ZFB1</accession>
<dbReference type="SUPFAM" id="SSF49785">
    <property type="entry name" value="Galactose-binding domain-like"/>
    <property type="match status" value="1"/>
</dbReference>
<dbReference type="Pfam" id="PF21467">
    <property type="entry name" value="BetaGal_gal-bd"/>
    <property type="match status" value="1"/>
</dbReference>
<feature type="signal peptide" evidence="9">
    <location>
        <begin position="1"/>
        <end position="20"/>
    </location>
</feature>
<dbReference type="GO" id="GO:0004565">
    <property type="term" value="F:beta-galactosidase activity"/>
    <property type="evidence" value="ECO:0007669"/>
    <property type="project" value="UniProtKB-EC"/>
</dbReference>
<evidence type="ECO:0000256" key="1">
    <source>
        <dbReference type="ARBA" id="ARBA00009809"/>
    </source>
</evidence>
<evidence type="ECO:0000256" key="6">
    <source>
        <dbReference type="PIRSR" id="PIRSR006336-1"/>
    </source>
</evidence>
<sequence length="627" mass="73123">MFIKKINLLIFFIILHLTSGYKSFVADYDKHEFMLDGKPFRYISGEFHYFRVPSIYWRDRLKKIRGLGLNAIQVYIPWNYHNPYEDGYLFDGEYDFVQFIKMAQEEDLFVLLRAGPYICAEWENGGLPWWLSLRNRSIVMRSSDPQYIEYLAKWWKILMEKIKPLLLKNGGPILMVQIENEYGSYFACDKNYLAYLRDETWSALGKDVQLYTTDGINSNMLKCGCVDGVLCTVDFGVRPSFDDVKKLFELQNNFTNGGPKVNSEYYVGWFISWGKRKYTFPSNERVVETLKWIWENGGNVNLYPATGGTSFGFSTGTIYDGTIVSTSYDFNAAISENGDINDKYYQIQKFIGSLKDWKWKPKTGFKNYTRYAYGKVPVRPLKDGIHYLRQICLKDKKPLTFEELHTPYGFIVYRVIVNNLNEISIPGLRDVGYVVVNKKYIGKLDKRNYTIKTNVTKKAFIEIYVENEGRCDYETFVDWKGIIDNNVTIDGKKPNEWESCWIGFNINEYYYSRNNSFNYLKLDGNYKVSGPTVLIGSFDANILADTYVVTKGFHKGIVVINGHNLGRYWNTMGPQETLYIPKSFLRLGTNEVLIFEVEASDNCSSKDDCFIEFVHDPIWKWDSFEIY</sequence>
<dbReference type="EC" id="3.2.1.23" evidence="7"/>
<evidence type="ECO:0000259" key="12">
    <source>
        <dbReference type="Pfam" id="PF21467"/>
    </source>
</evidence>
<comment type="catalytic activity">
    <reaction evidence="7">
        <text>Hydrolysis of terminal non-reducing beta-D-galactose residues in beta-D-galactosides.</text>
        <dbReference type="EC" id="3.2.1.23"/>
    </reaction>
</comment>
<dbReference type="Pfam" id="PF01301">
    <property type="entry name" value="Glyco_hydro_35"/>
    <property type="match status" value="1"/>
</dbReference>
<evidence type="ECO:0000259" key="10">
    <source>
        <dbReference type="Pfam" id="PF01301"/>
    </source>
</evidence>
<evidence type="ECO:0000256" key="7">
    <source>
        <dbReference type="RuleBase" id="RU000675"/>
    </source>
</evidence>
<protein>
    <recommendedName>
        <fullName evidence="7">Beta-galactosidase</fullName>
        <ecNumber evidence="7">3.2.1.23</ecNumber>
    </recommendedName>
</protein>
<comment type="similarity">
    <text evidence="1 8">Belongs to the glycosyl hydrolase 35 family.</text>
</comment>
<dbReference type="FunFam" id="3.20.20.80:FF:000017">
    <property type="entry name" value="Beta-galactosidase"/>
    <property type="match status" value="1"/>
</dbReference>
<evidence type="ECO:0000256" key="4">
    <source>
        <dbReference type="ARBA" id="ARBA00023180"/>
    </source>
</evidence>
<keyword evidence="2 9" id="KW-0732">Signal</keyword>
<dbReference type="AlphaFoldDB" id="A0A0N4ZFB1"/>
<feature type="domain" description="Beta-galactosidase 1-like first all-beta" evidence="11">
    <location>
        <begin position="398"/>
        <end position="499"/>
    </location>
</feature>
<dbReference type="PRINTS" id="PR00742">
    <property type="entry name" value="GLHYDRLASE35"/>
</dbReference>
<evidence type="ECO:0000313" key="14">
    <source>
        <dbReference type="WBParaSite" id="PTRK_0000644200.1"/>
    </source>
</evidence>
<evidence type="ECO:0000256" key="5">
    <source>
        <dbReference type="ARBA" id="ARBA00023295"/>
    </source>
</evidence>
<dbReference type="PANTHER" id="PTHR23421">
    <property type="entry name" value="BETA-GALACTOSIDASE RELATED"/>
    <property type="match status" value="1"/>
</dbReference>
<keyword evidence="13" id="KW-1185">Reference proteome</keyword>
<dbReference type="InterPro" id="IPR017853">
    <property type="entry name" value="GH"/>
</dbReference>
<dbReference type="InterPro" id="IPR048912">
    <property type="entry name" value="BetaGal1-like_ABD1"/>
</dbReference>
<dbReference type="STRING" id="131310.A0A0N4ZFB1"/>
<reference evidence="14" key="1">
    <citation type="submission" date="2017-02" db="UniProtKB">
        <authorList>
            <consortium name="WormBaseParasite"/>
        </authorList>
    </citation>
    <scope>IDENTIFICATION</scope>
</reference>
<evidence type="ECO:0000313" key="13">
    <source>
        <dbReference type="Proteomes" id="UP000038045"/>
    </source>
</evidence>
<organism evidence="13 14">
    <name type="scientific">Parastrongyloides trichosuri</name>
    <name type="common">Possum-specific nematode worm</name>
    <dbReference type="NCBI Taxonomy" id="131310"/>
    <lineage>
        <taxon>Eukaryota</taxon>
        <taxon>Metazoa</taxon>
        <taxon>Ecdysozoa</taxon>
        <taxon>Nematoda</taxon>
        <taxon>Chromadorea</taxon>
        <taxon>Rhabditida</taxon>
        <taxon>Tylenchina</taxon>
        <taxon>Panagrolaimomorpha</taxon>
        <taxon>Strongyloidoidea</taxon>
        <taxon>Strongyloididae</taxon>
        <taxon>Parastrongyloides</taxon>
    </lineage>
</organism>
<dbReference type="PIRSF" id="PIRSF006336">
    <property type="entry name" value="B-gal"/>
    <property type="match status" value="1"/>
</dbReference>
<dbReference type="Gene3D" id="2.60.120.260">
    <property type="entry name" value="Galactose-binding domain-like"/>
    <property type="match status" value="2"/>
</dbReference>
<feature type="chain" id="PRO_5005891626" description="Beta-galactosidase" evidence="9">
    <location>
        <begin position="21"/>
        <end position="627"/>
    </location>
</feature>
<feature type="domain" description="Beta-galactosidase galactose-binding" evidence="12">
    <location>
        <begin position="534"/>
        <end position="590"/>
    </location>
</feature>
<dbReference type="PROSITE" id="PS01182">
    <property type="entry name" value="GLYCOSYL_HYDROL_F35"/>
    <property type="match status" value="1"/>
</dbReference>
<keyword evidence="4" id="KW-0325">Glycoprotein</keyword>
<dbReference type="InterPro" id="IPR031330">
    <property type="entry name" value="Gly_Hdrlase_35_cat"/>
</dbReference>
<feature type="active site" description="Proton donor" evidence="6">
    <location>
        <position position="181"/>
    </location>
</feature>
<dbReference type="InterPro" id="IPR001944">
    <property type="entry name" value="Glycoside_Hdrlase_35"/>
</dbReference>
<dbReference type="SUPFAM" id="SSF51445">
    <property type="entry name" value="(Trans)glycosidases"/>
    <property type="match status" value="1"/>
</dbReference>
<evidence type="ECO:0000256" key="9">
    <source>
        <dbReference type="SAM" id="SignalP"/>
    </source>
</evidence>
<feature type="active site" description="Nucleophile" evidence="6">
    <location>
        <position position="264"/>
    </location>
</feature>
<dbReference type="WBParaSite" id="PTRK_0000644200.1">
    <property type="protein sequence ID" value="PTRK_0000644200.1"/>
    <property type="gene ID" value="PTRK_0000644200"/>
</dbReference>
<name>A0A0N4ZFB1_PARTI</name>
<dbReference type="Pfam" id="PF21317">
    <property type="entry name" value="BetaGal_ABD_1"/>
    <property type="match status" value="1"/>
</dbReference>
<dbReference type="InterPro" id="IPR048913">
    <property type="entry name" value="BetaGal_gal-bd"/>
</dbReference>
<keyword evidence="3 7" id="KW-0378">Hydrolase</keyword>